<name>A0A7S3JUQ8_9STRA</name>
<gene>
    <name evidence="2" type="ORF">ALAG00032_LOCUS6338</name>
</gene>
<dbReference type="AlphaFoldDB" id="A0A7S3JUQ8"/>
<dbReference type="EMBL" id="HBIJ01008993">
    <property type="protein sequence ID" value="CAE0365594.1"/>
    <property type="molecule type" value="Transcribed_RNA"/>
</dbReference>
<organism evidence="2">
    <name type="scientific">Aureoumbra lagunensis</name>
    <dbReference type="NCBI Taxonomy" id="44058"/>
    <lineage>
        <taxon>Eukaryota</taxon>
        <taxon>Sar</taxon>
        <taxon>Stramenopiles</taxon>
        <taxon>Ochrophyta</taxon>
        <taxon>Pelagophyceae</taxon>
        <taxon>Pelagomonadales</taxon>
        <taxon>Aureoumbra</taxon>
    </lineage>
</organism>
<feature type="domain" description="DUF4116" evidence="1">
    <location>
        <begin position="98"/>
        <end position="132"/>
    </location>
</feature>
<evidence type="ECO:0000313" key="2">
    <source>
        <dbReference type="EMBL" id="CAE0365594.1"/>
    </source>
</evidence>
<evidence type="ECO:0000259" key="1">
    <source>
        <dbReference type="Pfam" id="PF13475"/>
    </source>
</evidence>
<sequence>MNKINVLYDLSFDILARKFLEGRELAILLKTSKRHEQLIKEDIVLKNRVKAYYVYKRNKRKGNFKCYIQKDNANKFFILELLRLCSSSALIWVKCVNWVKWVAKELKKDRDFILAAVTQNGWALRSASQKLK</sequence>
<protein>
    <recommendedName>
        <fullName evidence="1">DUF4116 domain-containing protein</fullName>
    </recommendedName>
</protein>
<reference evidence="2" key="1">
    <citation type="submission" date="2021-01" db="EMBL/GenBank/DDBJ databases">
        <authorList>
            <person name="Corre E."/>
            <person name="Pelletier E."/>
            <person name="Niang G."/>
            <person name="Scheremetjew M."/>
            <person name="Finn R."/>
            <person name="Kale V."/>
            <person name="Holt S."/>
            <person name="Cochrane G."/>
            <person name="Meng A."/>
            <person name="Brown T."/>
            <person name="Cohen L."/>
        </authorList>
    </citation>
    <scope>NUCLEOTIDE SEQUENCE</scope>
    <source>
        <strain evidence="2">CCMP1510</strain>
    </source>
</reference>
<dbReference type="InterPro" id="IPR025197">
    <property type="entry name" value="DUF4116"/>
</dbReference>
<accession>A0A7S3JUQ8</accession>
<proteinExistence type="predicted"/>
<dbReference type="Pfam" id="PF13475">
    <property type="entry name" value="DUF4116"/>
    <property type="match status" value="1"/>
</dbReference>